<dbReference type="Gene3D" id="1.20.120.1870">
    <property type="entry name" value="Fic/DOC protein, Fido domain"/>
    <property type="match status" value="1"/>
</dbReference>
<dbReference type="InterPro" id="IPR036597">
    <property type="entry name" value="Fido-like_dom_sf"/>
</dbReference>
<proteinExistence type="predicted"/>
<reference evidence="2 3" key="1">
    <citation type="submission" date="2020-01" db="EMBL/GenBank/DDBJ databases">
        <title>Genomes assembled from Gulf of Kutch pelagic sediment metagenomes.</title>
        <authorList>
            <person name="Chandrashekar M."/>
            <person name="Mahajan M.S."/>
            <person name="Dave K.J."/>
            <person name="Vatsa P."/>
            <person name="Nathani N.M."/>
        </authorList>
    </citation>
    <scope>NUCLEOTIDE SEQUENCE [LARGE SCALE GENOMIC DNA]</scope>
    <source>
        <strain evidence="2">KS3-K002</strain>
    </source>
</reference>
<dbReference type="PIRSF" id="PIRSF018297">
    <property type="entry name" value="Doc"/>
    <property type="match status" value="1"/>
</dbReference>
<dbReference type="InterPro" id="IPR003812">
    <property type="entry name" value="Fido"/>
</dbReference>
<gene>
    <name evidence="2" type="ORF">GWO12_05625</name>
</gene>
<dbReference type="PANTHER" id="PTHR39426">
    <property type="entry name" value="HOMOLOGY TO DEATH-ON-CURING PROTEIN OF PHAGE P1"/>
    <property type="match status" value="1"/>
</dbReference>
<dbReference type="InterPro" id="IPR053737">
    <property type="entry name" value="Type_II_TA_Toxin"/>
</dbReference>
<sequence length="126" mass="14066">MDEPAWLSRSILDIIHTDQIRQHGGSLGVRDEGSIQSALDRPRNRWAYDDGDIDLADLAAAYAYGLCTNHRFVDGNKRVAFMAAYTFLGLNDHDLDVPEPEVVLVMRDLASGNQLAGWIRKNLKAI</sequence>
<feature type="domain" description="Fido" evidence="1">
    <location>
        <begin position="7"/>
        <end position="121"/>
    </location>
</feature>
<evidence type="ECO:0000313" key="3">
    <source>
        <dbReference type="Proteomes" id="UP000702544"/>
    </source>
</evidence>
<dbReference type="Pfam" id="PF02661">
    <property type="entry name" value="Fic"/>
    <property type="match status" value="1"/>
</dbReference>
<dbReference type="PROSITE" id="PS51459">
    <property type="entry name" value="FIDO"/>
    <property type="match status" value="1"/>
</dbReference>
<dbReference type="GO" id="GO:0016301">
    <property type="term" value="F:kinase activity"/>
    <property type="evidence" value="ECO:0007669"/>
    <property type="project" value="InterPro"/>
</dbReference>
<organism evidence="2 3">
    <name type="scientific">Candidatus Kutchimonas denitrificans</name>
    <dbReference type="NCBI Taxonomy" id="3056748"/>
    <lineage>
        <taxon>Bacteria</taxon>
        <taxon>Pseudomonadati</taxon>
        <taxon>Gemmatimonadota</taxon>
        <taxon>Gemmatimonadia</taxon>
        <taxon>Candidatus Palauibacterales</taxon>
        <taxon>Candidatus Palauibacteraceae</taxon>
        <taxon>Candidatus Kutchimonas</taxon>
    </lineage>
</organism>
<evidence type="ECO:0000313" key="2">
    <source>
        <dbReference type="EMBL" id="NIR74576.1"/>
    </source>
</evidence>
<name>A0AAE4ZAK8_9BACT</name>
<protein>
    <submittedName>
        <fullName evidence="2">Type II toxin-antitoxin system death-on-curing family toxin</fullName>
    </submittedName>
</protein>
<evidence type="ECO:0000259" key="1">
    <source>
        <dbReference type="PROSITE" id="PS51459"/>
    </source>
</evidence>
<dbReference type="Proteomes" id="UP000702544">
    <property type="component" value="Unassembled WGS sequence"/>
</dbReference>
<dbReference type="EMBL" id="JAACAK010000046">
    <property type="protein sequence ID" value="NIR74576.1"/>
    <property type="molecule type" value="Genomic_DNA"/>
</dbReference>
<dbReference type="SUPFAM" id="SSF140931">
    <property type="entry name" value="Fic-like"/>
    <property type="match status" value="1"/>
</dbReference>
<dbReference type="PANTHER" id="PTHR39426:SF1">
    <property type="entry name" value="HOMOLOGY TO DEATH-ON-CURING PROTEIN OF PHAGE P1"/>
    <property type="match status" value="1"/>
</dbReference>
<dbReference type="InterPro" id="IPR006440">
    <property type="entry name" value="Doc"/>
</dbReference>
<dbReference type="NCBIfam" id="TIGR01550">
    <property type="entry name" value="DOC_P1"/>
    <property type="match status" value="1"/>
</dbReference>
<comment type="caution">
    <text evidence="2">The sequence shown here is derived from an EMBL/GenBank/DDBJ whole genome shotgun (WGS) entry which is preliminary data.</text>
</comment>
<accession>A0AAE4ZAK8</accession>
<dbReference type="AlphaFoldDB" id="A0AAE4ZAK8"/>